<feature type="transmembrane region" description="Helical" evidence="1">
    <location>
        <begin position="247"/>
        <end position="267"/>
    </location>
</feature>
<proteinExistence type="predicted"/>
<dbReference type="InterPro" id="IPR012867">
    <property type="entry name" value="DUF1648"/>
</dbReference>
<feature type="transmembrane region" description="Helical" evidence="1">
    <location>
        <begin position="354"/>
        <end position="371"/>
    </location>
</feature>
<keyword evidence="1" id="KW-0472">Membrane</keyword>
<keyword evidence="5" id="KW-1185">Reference proteome</keyword>
<keyword evidence="1" id="KW-1133">Transmembrane helix</keyword>
<feature type="transmembrane region" description="Helical" evidence="1">
    <location>
        <begin position="199"/>
        <end position="219"/>
    </location>
</feature>
<feature type="transmembrane region" description="Helical" evidence="1">
    <location>
        <begin position="279"/>
        <end position="301"/>
    </location>
</feature>
<name>A0ABU0N3B9_9FIRM</name>
<feature type="transmembrane region" description="Helical" evidence="1">
    <location>
        <begin position="83"/>
        <end position="100"/>
    </location>
</feature>
<evidence type="ECO:0000259" key="2">
    <source>
        <dbReference type="Pfam" id="PF07853"/>
    </source>
</evidence>
<evidence type="ECO:0000256" key="1">
    <source>
        <dbReference type="SAM" id="Phobius"/>
    </source>
</evidence>
<feature type="domain" description="DUF1648" evidence="2">
    <location>
        <begin position="159"/>
        <end position="206"/>
    </location>
</feature>
<evidence type="ECO:0000313" key="5">
    <source>
        <dbReference type="Proteomes" id="UP001232584"/>
    </source>
</evidence>
<dbReference type="Proteomes" id="UP001232584">
    <property type="component" value="Unassembled WGS sequence"/>
</dbReference>
<dbReference type="PANTHER" id="PTHR37810:SF5">
    <property type="entry name" value="IMMUNITY PROTEIN SDPI"/>
    <property type="match status" value="1"/>
</dbReference>
<keyword evidence="1" id="KW-0812">Transmembrane</keyword>
<feature type="transmembrane region" description="Helical" evidence="1">
    <location>
        <begin position="59"/>
        <end position="77"/>
    </location>
</feature>
<evidence type="ECO:0000313" key="4">
    <source>
        <dbReference type="EMBL" id="MDQ0557647.1"/>
    </source>
</evidence>
<dbReference type="InterPro" id="IPR043831">
    <property type="entry name" value="DUF5808"/>
</dbReference>
<feature type="domain" description="DUF5808" evidence="3">
    <location>
        <begin position="330"/>
        <end position="355"/>
    </location>
</feature>
<evidence type="ECO:0000259" key="3">
    <source>
        <dbReference type="Pfam" id="PF19124"/>
    </source>
</evidence>
<dbReference type="Pfam" id="PF19124">
    <property type="entry name" value="DUF5808"/>
    <property type="match status" value="1"/>
</dbReference>
<reference evidence="4 5" key="1">
    <citation type="submission" date="2023-07" db="EMBL/GenBank/DDBJ databases">
        <title>Genomic Encyclopedia of Type Strains, Phase IV (KMG-IV): sequencing the most valuable type-strain genomes for metagenomic binning, comparative biology and taxonomic classification.</title>
        <authorList>
            <person name="Goeker M."/>
        </authorList>
    </citation>
    <scope>NUCLEOTIDE SEQUENCE [LARGE SCALE GENOMIC DNA]</scope>
    <source>
        <strain evidence="4 5">DSM 15049</strain>
    </source>
</reference>
<organism evidence="4 5">
    <name type="scientific">Paraclostridium ghonii</name>
    <dbReference type="NCBI Taxonomy" id="29358"/>
    <lineage>
        <taxon>Bacteria</taxon>
        <taxon>Bacillati</taxon>
        <taxon>Bacillota</taxon>
        <taxon>Clostridia</taxon>
        <taxon>Peptostreptococcales</taxon>
        <taxon>Peptostreptococcaceae</taxon>
        <taxon>Paraclostridium</taxon>
    </lineage>
</organism>
<comment type="caution">
    <text evidence="4">The sequence shown here is derived from an EMBL/GenBank/DDBJ whole genome shotgun (WGS) entry which is preliminary data.</text>
</comment>
<gene>
    <name evidence="4" type="ORF">QOZ92_002782</name>
</gene>
<accession>A0ABU0N3B9</accession>
<dbReference type="RefSeq" id="WP_307508966.1">
    <property type="nucleotide sequence ID" value="NZ_BAAACE010000028.1"/>
</dbReference>
<feature type="transmembrane region" description="Helical" evidence="1">
    <location>
        <begin position="152"/>
        <end position="170"/>
    </location>
</feature>
<protein>
    <submittedName>
        <fullName evidence="4">Membrane protein</fullName>
    </submittedName>
</protein>
<sequence length="372" mass="43273">MENLVVLIIMIPTILIVHLSMLYIQLLSGKNYFYGVYIKNIEIEEEYKKRIDKNYKKKLNFTLIALIISVLLIHQLFILNAGVELTIFLTLYLGLNFWYLKTSYIEVANLKSDFIAISNTDNPINTTKDKKTVAIDTKFISEKSKIKNKFKILFGICILISLITFIYVALNYNSLPENIPTHWGIDGKPDIFSPKTWKSVFLINILNISMVLMFSYLTIETIGSRSYIDTENKEENRKKALKYLNKMGYAFWILTISIQMTMIPAQWSLVSGINTPTIVFFINMFLLMAVSIYLIYIMIMLSTLKSKNKNSYIIEADDEKWIYGFIYYNKQDPSFMVEKRFGAGWTFNMANRKSKIMCIFLLLVFIVSIIGF</sequence>
<dbReference type="PANTHER" id="PTHR37810">
    <property type="entry name" value="IMMUNITY PROTEIN SDPI"/>
    <property type="match status" value="1"/>
</dbReference>
<feature type="transmembrane region" description="Helical" evidence="1">
    <location>
        <begin position="6"/>
        <end position="24"/>
    </location>
</feature>
<dbReference type="Pfam" id="PF07853">
    <property type="entry name" value="DUF1648"/>
    <property type="match status" value="1"/>
</dbReference>
<dbReference type="EMBL" id="JAUSWG010000013">
    <property type="protein sequence ID" value="MDQ0557647.1"/>
    <property type="molecule type" value="Genomic_DNA"/>
</dbReference>